<evidence type="ECO:0000256" key="1">
    <source>
        <dbReference type="ARBA" id="ARBA00002254"/>
    </source>
</evidence>
<dbReference type="GO" id="GO:0009425">
    <property type="term" value="C:bacterial-type flagellum basal body"/>
    <property type="evidence" value="ECO:0007669"/>
    <property type="project" value="InterPro"/>
</dbReference>
<dbReference type="STRING" id="159087.Daro_1846"/>
<feature type="chain" id="PRO_5004233153" description="Flagellar protein FliL" evidence="11">
    <location>
        <begin position="30"/>
        <end position="134"/>
    </location>
</feature>
<accession>Q47EY9</accession>
<reference evidence="12" key="1">
    <citation type="submission" date="2005-08" db="EMBL/GenBank/DDBJ databases">
        <title>Complete sequence of Dechloromonas aromatica RCB.</title>
        <authorList>
            <person name="Salinero K.K."/>
            <person name="Copeland A."/>
            <person name="Lucas S."/>
            <person name="Lapidus A."/>
            <person name="Barry K."/>
            <person name="Detter J.C."/>
            <person name="Glavina T."/>
            <person name="Hammon N."/>
            <person name="Israni S."/>
            <person name="Pitluck S."/>
            <person name="Di Bartolo G."/>
            <person name="Trong S."/>
            <person name="Schmutz J."/>
            <person name="Larimer F."/>
            <person name="Land M."/>
            <person name="Ivanova N."/>
            <person name="Richardson P."/>
        </authorList>
    </citation>
    <scope>NUCLEOTIDE SEQUENCE</scope>
    <source>
        <strain evidence="12">RCB</strain>
    </source>
</reference>
<dbReference type="GO" id="GO:0006935">
    <property type="term" value="P:chemotaxis"/>
    <property type="evidence" value="ECO:0007669"/>
    <property type="project" value="UniProtKB-KW"/>
</dbReference>
<dbReference type="OrthoDB" id="9181624at2"/>
<keyword evidence="5 10" id="KW-0145">Chemotaxis</keyword>
<name>Q47EY9_DECAR</name>
<dbReference type="PANTHER" id="PTHR35091:SF2">
    <property type="entry name" value="FLAGELLAR PROTEIN FLIL"/>
    <property type="match status" value="1"/>
</dbReference>
<keyword evidence="8" id="KW-1133">Transmembrane helix</keyword>
<dbReference type="Pfam" id="PF03748">
    <property type="entry name" value="FliL"/>
    <property type="match status" value="1"/>
</dbReference>
<evidence type="ECO:0000256" key="11">
    <source>
        <dbReference type="SAM" id="SignalP"/>
    </source>
</evidence>
<dbReference type="PANTHER" id="PTHR35091">
    <property type="entry name" value="FLAGELLAR PROTEIN FLIL"/>
    <property type="match status" value="1"/>
</dbReference>
<keyword evidence="6" id="KW-0812">Transmembrane</keyword>
<keyword evidence="12" id="KW-0966">Cell projection</keyword>
<keyword evidence="12" id="KW-0969">Cilium</keyword>
<proteinExistence type="inferred from homology"/>
<evidence type="ECO:0000256" key="5">
    <source>
        <dbReference type="ARBA" id="ARBA00022500"/>
    </source>
</evidence>
<comment type="subcellular location">
    <subcellularLocation>
        <location evidence="10">Cell inner membrane</location>
    </subcellularLocation>
    <subcellularLocation>
        <location evidence="2">Cell membrane</location>
        <topology evidence="2">Single-pass membrane protein</topology>
    </subcellularLocation>
</comment>
<dbReference type="eggNOG" id="COG1580">
    <property type="taxonomic scope" value="Bacteria"/>
</dbReference>
<dbReference type="EMBL" id="CP000089">
    <property type="protein sequence ID" value="AAZ46592.1"/>
    <property type="molecule type" value="Genomic_DNA"/>
</dbReference>
<evidence type="ECO:0000256" key="3">
    <source>
        <dbReference type="ARBA" id="ARBA00008281"/>
    </source>
</evidence>
<dbReference type="InterPro" id="IPR005503">
    <property type="entry name" value="FliL"/>
</dbReference>
<evidence type="ECO:0000256" key="9">
    <source>
        <dbReference type="ARBA" id="ARBA00023136"/>
    </source>
</evidence>
<organism evidence="12">
    <name type="scientific">Dechloromonas aromatica (strain RCB)</name>
    <dbReference type="NCBI Taxonomy" id="159087"/>
    <lineage>
        <taxon>Bacteria</taxon>
        <taxon>Pseudomonadati</taxon>
        <taxon>Pseudomonadota</taxon>
        <taxon>Betaproteobacteria</taxon>
        <taxon>Rhodocyclales</taxon>
        <taxon>Azonexaceae</taxon>
        <taxon>Dechloromonas</taxon>
    </lineage>
</organism>
<keyword evidence="12" id="KW-0282">Flagellum</keyword>
<dbReference type="AlphaFoldDB" id="Q47EY9"/>
<evidence type="ECO:0000313" key="12">
    <source>
        <dbReference type="EMBL" id="AAZ46592.1"/>
    </source>
</evidence>
<comment type="similarity">
    <text evidence="3 10">Belongs to the FliL family.</text>
</comment>
<gene>
    <name evidence="12" type="ordered locus">Daro_1846</name>
</gene>
<dbReference type="GO" id="GO:0005886">
    <property type="term" value="C:plasma membrane"/>
    <property type="evidence" value="ECO:0007669"/>
    <property type="project" value="UniProtKB-SubCell"/>
</dbReference>
<keyword evidence="11" id="KW-0732">Signal</keyword>
<sequence>MNVASRILKAFAMSMLMALPLLFPLSTLASDHGAAGGAPEPMIFTVNLGRENYLQFGLVFETASPEAAHLLAANKPRIQHKIILMLSDKESTNLRTLEGKKALIAEIIELANQVIDEDEKTGIKEVLFTKFLIQ</sequence>
<keyword evidence="4" id="KW-1003">Cell membrane</keyword>
<keyword evidence="9 10" id="KW-0472">Membrane</keyword>
<comment type="function">
    <text evidence="1 10">Controls the rotational direction of flagella during chemotaxis.</text>
</comment>
<evidence type="ECO:0000256" key="7">
    <source>
        <dbReference type="ARBA" id="ARBA00022779"/>
    </source>
</evidence>
<feature type="signal peptide" evidence="11">
    <location>
        <begin position="1"/>
        <end position="29"/>
    </location>
</feature>
<evidence type="ECO:0000256" key="10">
    <source>
        <dbReference type="RuleBase" id="RU364125"/>
    </source>
</evidence>
<evidence type="ECO:0000256" key="8">
    <source>
        <dbReference type="ARBA" id="ARBA00022989"/>
    </source>
</evidence>
<evidence type="ECO:0000256" key="2">
    <source>
        <dbReference type="ARBA" id="ARBA00004162"/>
    </source>
</evidence>
<keyword evidence="10" id="KW-0997">Cell inner membrane</keyword>
<evidence type="ECO:0000256" key="4">
    <source>
        <dbReference type="ARBA" id="ARBA00022475"/>
    </source>
</evidence>
<dbReference type="GO" id="GO:0071978">
    <property type="term" value="P:bacterial-type flagellum-dependent swarming motility"/>
    <property type="evidence" value="ECO:0007669"/>
    <property type="project" value="TreeGrafter"/>
</dbReference>
<keyword evidence="7 10" id="KW-0283">Flagellar rotation</keyword>
<evidence type="ECO:0000256" key="6">
    <source>
        <dbReference type="ARBA" id="ARBA00022692"/>
    </source>
</evidence>
<dbReference type="HOGENOM" id="CLU_099018_10_3_4"/>
<protein>
    <recommendedName>
        <fullName evidence="10">Flagellar protein FliL</fullName>
    </recommendedName>
</protein>
<dbReference type="KEGG" id="dar:Daro_1846"/>